<reference evidence="2 3" key="1">
    <citation type="submission" date="2024-02" db="EMBL/GenBank/DDBJ databases">
        <title>De novo assembly and annotation of 12 fungi associated with fruit tree decline syndrome in Ontario, Canada.</title>
        <authorList>
            <person name="Sulman M."/>
            <person name="Ellouze W."/>
            <person name="Ilyukhin E."/>
        </authorList>
    </citation>
    <scope>NUCLEOTIDE SEQUENCE [LARGE SCALE GENOMIC DNA]</scope>
    <source>
        <strain evidence="2 3">M11/M66-122</strain>
    </source>
</reference>
<keyword evidence="3" id="KW-1185">Reference proteome</keyword>
<gene>
    <name evidence="2" type="ORF">SLS62_003460</name>
</gene>
<evidence type="ECO:0000256" key="1">
    <source>
        <dbReference type="SAM" id="Coils"/>
    </source>
</evidence>
<protein>
    <submittedName>
        <fullName evidence="2">Uncharacterized protein</fullName>
    </submittedName>
</protein>
<dbReference type="EMBL" id="JAKJXP020000020">
    <property type="protein sequence ID" value="KAK7754440.1"/>
    <property type="molecule type" value="Genomic_DNA"/>
</dbReference>
<organism evidence="2 3">
    <name type="scientific">Diatrype stigma</name>
    <dbReference type="NCBI Taxonomy" id="117547"/>
    <lineage>
        <taxon>Eukaryota</taxon>
        <taxon>Fungi</taxon>
        <taxon>Dikarya</taxon>
        <taxon>Ascomycota</taxon>
        <taxon>Pezizomycotina</taxon>
        <taxon>Sordariomycetes</taxon>
        <taxon>Xylariomycetidae</taxon>
        <taxon>Xylariales</taxon>
        <taxon>Diatrypaceae</taxon>
        <taxon>Diatrype</taxon>
    </lineage>
</organism>
<sequence length="90" mass="10731">MGCTKEYRTGETCGLKLVFNTNLETDKCKLCKDIEKKQRRYTKLQNDIIRWQREGNRNATIEKAQRDMVEVEEAIRNMGQQHQMRQYSMA</sequence>
<accession>A0AAN9USL4</accession>
<proteinExistence type="predicted"/>
<keyword evidence="1" id="KW-0175">Coiled coil</keyword>
<comment type="caution">
    <text evidence="2">The sequence shown here is derived from an EMBL/GenBank/DDBJ whole genome shotgun (WGS) entry which is preliminary data.</text>
</comment>
<name>A0AAN9USL4_9PEZI</name>
<evidence type="ECO:0000313" key="2">
    <source>
        <dbReference type="EMBL" id="KAK7754440.1"/>
    </source>
</evidence>
<feature type="coiled-coil region" evidence="1">
    <location>
        <begin position="34"/>
        <end position="81"/>
    </location>
</feature>
<dbReference type="AlphaFoldDB" id="A0AAN9USL4"/>
<dbReference type="Proteomes" id="UP001320420">
    <property type="component" value="Unassembled WGS sequence"/>
</dbReference>
<evidence type="ECO:0000313" key="3">
    <source>
        <dbReference type="Proteomes" id="UP001320420"/>
    </source>
</evidence>